<dbReference type="PANTHER" id="PTHR17490:SF16">
    <property type="entry name" value="THREONYLCARBAMOYL-AMP SYNTHASE"/>
    <property type="match status" value="1"/>
</dbReference>
<dbReference type="GO" id="GO:0003725">
    <property type="term" value="F:double-stranded RNA binding"/>
    <property type="evidence" value="ECO:0007669"/>
    <property type="project" value="InterPro"/>
</dbReference>
<evidence type="ECO:0000256" key="5">
    <source>
        <dbReference type="ARBA" id="ARBA00022679"/>
    </source>
</evidence>
<dbReference type="Proteomes" id="UP000230007">
    <property type="component" value="Unassembled WGS sequence"/>
</dbReference>
<dbReference type="InterPro" id="IPR050156">
    <property type="entry name" value="TC-AMP_synthase_SUA5"/>
</dbReference>
<dbReference type="GO" id="GO:0005524">
    <property type="term" value="F:ATP binding"/>
    <property type="evidence" value="ECO:0007669"/>
    <property type="project" value="UniProtKB-KW"/>
</dbReference>
<proteinExistence type="inferred from homology"/>
<dbReference type="GO" id="GO:0006450">
    <property type="term" value="P:regulation of translational fidelity"/>
    <property type="evidence" value="ECO:0007669"/>
    <property type="project" value="TreeGrafter"/>
</dbReference>
<dbReference type="GO" id="GO:0005737">
    <property type="term" value="C:cytoplasm"/>
    <property type="evidence" value="ECO:0007669"/>
    <property type="project" value="UniProtKB-SubCell"/>
</dbReference>
<evidence type="ECO:0000256" key="8">
    <source>
        <dbReference type="ARBA" id="ARBA00022741"/>
    </source>
</evidence>
<gene>
    <name evidence="13" type="ORF">COX15_01860</name>
</gene>
<keyword evidence="6" id="KW-0819">tRNA processing</keyword>
<dbReference type="GO" id="GO:0061710">
    <property type="term" value="F:L-threonylcarbamoyladenylate synthase"/>
    <property type="evidence" value="ECO:0007669"/>
    <property type="project" value="UniProtKB-EC"/>
</dbReference>
<evidence type="ECO:0000256" key="2">
    <source>
        <dbReference type="ARBA" id="ARBA00007663"/>
    </source>
</evidence>
<evidence type="ECO:0000256" key="7">
    <source>
        <dbReference type="ARBA" id="ARBA00022695"/>
    </source>
</evidence>
<evidence type="ECO:0000256" key="4">
    <source>
        <dbReference type="ARBA" id="ARBA00022490"/>
    </source>
</evidence>
<evidence type="ECO:0000259" key="12">
    <source>
        <dbReference type="PROSITE" id="PS51163"/>
    </source>
</evidence>
<keyword evidence="4" id="KW-0963">Cytoplasm</keyword>
<comment type="similarity">
    <text evidence="2">Belongs to the SUA5 family.</text>
</comment>
<reference evidence="13 14" key="1">
    <citation type="submission" date="2017-09" db="EMBL/GenBank/DDBJ databases">
        <title>Depth-based differentiation of microbial function through sediment-hosted aquifers and enrichment of novel symbionts in the deep terrestrial subsurface.</title>
        <authorList>
            <person name="Probst A.J."/>
            <person name="Ladd B."/>
            <person name="Jarett J.K."/>
            <person name="Geller-Mcgrath D.E."/>
            <person name="Sieber C.M."/>
            <person name="Emerson J.B."/>
            <person name="Anantharaman K."/>
            <person name="Thomas B.C."/>
            <person name="Malmstrom R."/>
            <person name="Stieglmeier M."/>
            <person name="Klingl A."/>
            <person name="Woyke T."/>
            <person name="Ryan C.M."/>
            <person name="Banfield J.F."/>
        </authorList>
    </citation>
    <scope>NUCLEOTIDE SEQUENCE [LARGE SCALE GENOMIC DNA]</scope>
    <source>
        <strain evidence="13">CG23_combo_of_CG06-09_8_20_14_all_42_19</strain>
    </source>
</reference>
<protein>
    <recommendedName>
        <fullName evidence="10">L-threonylcarbamoyladenylate synthase</fullName>
        <ecNumber evidence="3">2.7.7.87</ecNumber>
    </recommendedName>
    <alternativeName>
        <fullName evidence="10">L-threonylcarbamoyladenylate synthase</fullName>
    </alternativeName>
</protein>
<dbReference type="NCBIfam" id="TIGR00057">
    <property type="entry name" value="L-threonylcarbamoyladenylate synthase"/>
    <property type="match status" value="1"/>
</dbReference>
<dbReference type="AlphaFoldDB" id="A0A2H0AKL5"/>
<dbReference type="PROSITE" id="PS51163">
    <property type="entry name" value="YRDC"/>
    <property type="match status" value="1"/>
</dbReference>
<evidence type="ECO:0000256" key="3">
    <source>
        <dbReference type="ARBA" id="ARBA00012584"/>
    </source>
</evidence>
<dbReference type="InterPro" id="IPR017945">
    <property type="entry name" value="DHBP_synth_RibB-like_a/b_dom"/>
</dbReference>
<dbReference type="EMBL" id="PCSK01000041">
    <property type="protein sequence ID" value="PIP45959.1"/>
    <property type="molecule type" value="Genomic_DNA"/>
</dbReference>
<dbReference type="EC" id="2.7.7.87" evidence="3"/>
<dbReference type="InterPro" id="IPR006070">
    <property type="entry name" value="Sua5-like_dom"/>
</dbReference>
<keyword evidence="7" id="KW-0548">Nucleotidyltransferase</keyword>
<dbReference type="GO" id="GO:0000049">
    <property type="term" value="F:tRNA binding"/>
    <property type="evidence" value="ECO:0007669"/>
    <property type="project" value="TreeGrafter"/>
</dbReference>
<comment type="catalytic activity">
    <reaction evidence="11">
        <text>L-threonine + hydrogencarbonate + ATP = L-threonylcarbamoyladenylate + diphosphate + H2O</text>
        <dbReference type="Rhea" id="RHEA:36407"/>
        <dbReference type="ChEBI" id="CHEBI:15377"/>
        <dbReference type="ChEBI" id="CHEBI:17544"/>
        <dbReference type="ChEBI" id="CHEBI:30616"/>
        <dbReference type="ChEBI" id="CHEBI:33019"/>
        <dbReference type="ChEBI" id="CHEBI:57926"/>
        <dbReference type="ChEBI" id="CHEBI:73682"/>
        <dbReference type="EC" id="2.7.7.87"/>
    </reaction>
</comment>
<evidence type="ECO:0000313" key="13">
    <source>
        <dbReference type="EMBL" id="PIP45959.1"/>
    </source>
</evidence>
<dbReference type="Pfam" id="PF01300">
    <property type="entry name" value="Sua5_yciO_yrdC"/>
    <property type="match status" value="1"/>
</dbReference>
<dbReference type="PANTHER" id="PTHR17490">
    <property type="entry name" value="SUA5"/>
    <property type="match status" value="1"/>
</dbReference>
<evidence type="ECO:0000256" key="10">
    <source>
        <dbReference type="ARBA" id="ARBA00029774"/>
    </source>
</evidence>
<keyword evidence="8" id="KW-0547">Nucleotide-binding</keyword>
<accession>A0A2H0AKL5</accession>
<comment type="subcellular location">
    <subcellularLocation>
        <location evidence="1">Cytoplasm</location>
    </subcellularLocation>
</comment>
<evidence type="ECO:0000256" key="1">
    <source>
        <dbReference type="ARBA" id="ARBA00004496"/>
    </source>
</evidence>
<evidence type="ECO:0000256" key="6">
    <source>
        <dbReference type="ARBA" id="ARBA00022694"/>
    </source>
</evidence>
<evidence type="ECO:0000313" key="14">
    <source>
        <dbReference type="Proteomes" id="UP000230007"/>
    </source>
</evidence>
<sequence length="218" mass="24524">MRQAGDSRLGFRFTQWHTEKENRGDISASKIVVKKTISILKNGGVGVLPTDTLYGIVGSALSKRAVLRIYKLRRRDPKKPMIILIGSLDDLKLFGVKLDKAAKKFLREFWPGKISVVLPCPYDKFSYLHRGTKTLAFRLPKLKWLRVVLEKTGPLVAPSANQEGLKPAKTAKEAREYFEDEVDFYIKKGRLVSLPSTLIAFKNGEAVVLRRGAAKIKV</sequence>
<evidence type="ECO:0000256" key="9">
    <source>
        <dbReference type="ARBA" id="ARBA00022840"/>
    </source>
</evidence>
<keyword evidence="5" id="KW-0808">Transferase</keyword>
<feature type="domain" description="YrdC-like" evidence="12">
    <location>
        <begin position="30"/>
        <end position="214"/>
    </location>
</feature>
<name>A0A2H0AKL5_9BACT</name>
<dbReference type="Gene3D" id="3.90.870.10">
    <property type="entry name" value="DHBP synthase"/>
    <property type="match status" value="1"/>
</dbReference>
<evidence type="ECO:0000256" key="11">
    <source>
        <dbReference type="ARBA" id="ARBA00048366"/>
    </source>
</evidence>
<dbReference type="GO" id="GO:0008033">
    <property type="term" value="P:tRNA processing"/>
    <property type="evidence" value="ECO:0007669"/>
    <property type="project" value="UniProtKB-KW"/>
</dbReference>
<dbReference type="SUPFAM" id="SSF55821">
    <property type="entry name" value="YrdC/RibB"/>
    <property type="match status" value="1"/>
</dbReference>
<keyword evidence="9" id="KW-0067">ATP-binding</keyword>
<organism evidence="13 14">
    <name type="scientific">Candidatus Colwellbacteria bacterium CG23_combo_of_CG06-09_8_20_14_all_42_19</name>
    <dbReference type="NCBI Taxonomy" id="1974541"/>
    <lineage>
        <taxon>Bacteria</taxon>
        <taxon>Candidatus Colwelliibacteriota</taxon>
    </lineage>
</organism>
<comment type="caution">
    <text evidence="13">The sequence shown here is derived from an EMBL/GenBank/DDBJ whole genome shotgun (WGS) entry which is preliminary data.</text>
</comment>